<evidence type="ECO:0000313" key="1">
    <source>
        <dbReference type="EMBL" id="BBA92790.1"/>
    </source>
</evidence>
<dbReference type="GeneID" id="52229726"/>
<dbReference type="AlphaFoldDB" id="A0A2Z5TN78"/>
<accession>A0A2Z5TN78</accession>
<dbReference type="RefSeq" id="WP_120171809.1">
    <property type="nucleotide sequence ID" value="NZ_AP018400.1"/>
</dbReference>
<sequence length="94" mass="10276">MFGVIALSETVFQPHISQLKSTQGSLVNVSAKFYEYTSTSSALDLYRDQFNELSALITAYANFLNNDIDLMDQTGLSLLAMDAQLGGQFGQTTP</sequence>
<dbReference type="Proteomes" id="UP000269331">
    <property type="component" value="Chromosome"/>
</dbReference>
<evidence type="ECO:0000313" key="2">
    <source>
        <dbReference type="Proteomes" id="UP000269331"/>
    </source>
</evidence>
<protein>
    <submittedName>
        <fullName evidence="1">TIGR04197 family type VII secretion effector</fullName>
    </submittedName>
</protein>
<reference evidence="1 2" key="1">
    <citation type="journal article" date="2018" name="Genome Biol. Evol.">
        <title>Complete Genome Sequence of Streptococcus ruminantium sp. nov. GUT-187T (=DSM 104980T =JCM 31869T), the Type Strain of S. ruminantium, and Comparison with Genome Sequences of Streptococcus suis Strains.</title>
        <authorList>
            <person name="Tohya M."/>
            <person name="Sekizaki T."/>
            <person name="Miyoshi-Akiyama T."/>
        </authorList>
    </citation>
    <scope>NUCLEOTIDE SEQUENCE [LARGE SCALE GENOMIC DNA]</scope>
    <source>
        <strain evidence="1 2">GUT187T</strain>
    </source>
</reference>
<dbReference type="InterPro" id="IPR021477">
    <property type="entry name" value="TVIIS_effector_SACOL2603_fam"/>
</dbReference>
<dbReference type="KEGG" id="srq:SR187_5925"/>
<organism evidence="1 2">
    <name type="scientific">Streptococcus ruminantium</name>
    <dbReference type="NCBI Taxonomy" id="1917441"/>
    <lineage>
        <taxon>Bacteria</taxon>
        <taxon>Bacillati</taxon>
        <taxon>Bacillota</taxon>
        <taxon>Bacilli</taxon>
        <taxon>Lactobacillales</taxon>
        <taxon>Streptococcaceae</taxon>
        <taxon>Streptococcus</taxon>
    </lineage>
</organism>
<proteinExistence type="predicted"/>
<name>A0A2Z5TN78_9STRE</name>
<dbReference type="EMBL" id="AP018400">
    <property type="protein sequence ID" value="BBA92790.1"/>
    <property type="molecule type" value="Genomic_DNA"/>
</dbReference>
<gene>
    <name evidence="1" type="ORF">SR187_5925</name>
</gene>
<dbReference type="NCBIfam" id="TIGR04197">
    <property type="entry name" value="T7SS_SACOL2603"/>
    <property type="match status" value="1"/>
</dbReference>